<dbReference type="Proteomes" id="UP001303046">
    <property type="component" value="Unassembled WGS sequence"/>
</dbReference>
<feature type="compositionally biased region" description="Basic and acidic residues" evidence="1">
    <location>
        <begin position="211"/>
        <end position="225"/>
    </location>
</feature>
<name>A0ABR1EJA8_NECAM</name>
<gene>
    <name evidence="2" type="primary">Necator_chrX.g23614</name>
    <name evidence="2" type="ORF">RB195_023450</name>
</gene>
<organism evidence="2 3">
    <name type="scientific">Necator americanus</name>
    <name type="common">Human hookworm</name>
    <dbReference type="NCBI Taxonomy" id="51031"/>
    <lineage>
        <taxon>Eukaryota</taxon>
        <taxon>Metazoa</taxon>
        <taxon>Ecdysozoa</taxon>
        <taxon>Nematoda</taxon>
        <taxon>Chromadorea</taxon>
        <taxon>Rhabditida</taxon>
        <taxon>Rhabditina</taxon>
        <taxon>Rhabditomorpha</taxon>
        <taxon>Strongyloidea</taxon>
        <taxon>Ancylostomatidae</taxon>
        <taxon>Bunostominae</taxon>
        <taxon>Necator</taxon>
    </lineage>
</organism>
<evidence type="ECO:0000313" key="2">
    <source>
        <dbReference type="EMBL" id="KAK6762744.1"/>
    </source>
</evidence>
<dbReference type="Gene3D" id="3.60.10.10">
    <property type="entry name" value="Endonuclease/exonuclease/phosphatase"/>
    <property type="match status" value="1"/>
</dbReference>
<dbReference type="InterPro" id="IPR036691">
    <property type="entry name" value="Endo/exonu/phosph_ase_sf"/>
</dbReference>
<dbReference type="EMBL" id="JAVFWL010000006">
    <property type="protein sequence ID" value="KAK6762744.1"/>
    <property type="molecule type" value="Genomic_DNA"/>
</dbReference>
<keyword evidence="3" id="KW-1185">Reference proteome</keyword>
<dbReference type="SUPFAM" id="SSF56219">
    <property type="entry name" value="DNase I-like"/>
    <property type="match status" value="1"/>
</dbReference>
<accession>A0ABR1EJA8</accession>
<protein>
    <submittedName>
        <fullName evidence="2">Uncharacterized protein</fullName>
    </submittedName>
</protein>
<feature type="region of interest" description="Disordered" evidence="1">
    <location>
        <begin position="205"/>
        <end position="225"/>
    </location>
</feature>
<proteinExistence type="predicted"/>
<sequence>MPEGNMESLPTNIRLVMLNCRSLSTDLQQAALSRLLRYLHVPSAALQETRIRDRPLICIDNYTIYCSDADERKVGDCAIAVRNDYNNLVKEFGSTSSRCLVAGLQKTQTLDLSKIRSQQTTIVGIDGNAKTGLEQQPDVLRRGIIDAISATTALFFSALWYGSRKGIGKLNISSSSTWQDYRQGREWTTLTLSLKTFRALQRLRRPPKHDHKNEWTPKAKEFEKA</sequence>
<evidence type="ECO:0000256" key="1">
    <source>
        <dbReference type="SAM" id="MobiDB-lite"/>
    </source>
</evidence>
<reference evidence="2 3" key="1">
    <citation type="submission" date="2023-08" db="EMBL/GenBank/DDBJ databases">
        <title>A Necator americanus chromosomal reference genome.</title>
        <authorList>
            <person name="Ilik V."/>
            <person name="Petrzelkova K.J."/>
            <person name="Pardy F."/>
            <person name="Fuh T."/>
            <person name="Niatou-Singa F.S."/>
            <person name="Gouil Q."/>
            <person name="Baker L."/>
            <person name="Ritchie M.E."/>
            <person name="Jex A.R."/>
            <person name="Gazzola D."/>
            <person name="Li H."/>
            <person name="Toshio Fujiwara R."/>
            <person name="Zhan B."/>
            <person name="Aroian R.V."/>
            <person name="Pafco B."/>
            <person name="Schwarz E.M."/>
        </authorList>
    </citation>
    <scope>NUCLEOTIDE SEQUENCE [LARGE SCALE GENOMIC DNA]</scope>
    <source>
        <strain evidence="2 3">Aroian</strain>
        <tissue evidence="2">Whole animal</tissue>
    </source>
</reference>
<evidence type="ECO:0000313" key="3">
    <source>
        <dbReference type="Proteomes" id="UP001303046"/>
    </source>
</evidence>
<comment type="caution">
    <text evidence="2">The sequence shown here is derived from an EMBL/GenBank/DDBJ whole genome shotgun (WGS) entry which is preliminary data.</text>
</comment>